<sequence length="135" mass="14787">MVIKNHDVQSINLTTSTEKAFDYIANPFNLSKWTGAFKEADQESALLVTPNGELKIGLETKTNKELGTIDWYMTMPDNSVGVAYSRVTAGPDNNAIYSFVLIAPPVPLEEVEGTLSAQIGQLKEELILLQTILAD</sequence>
<evidence type="ECO:0000313" key="1">
    <source>
        <dbReference type="EMBL" id="SEM18362.1"/>
    </source>
</evidence>
<organism evidence="1 2">
    <name type="scientific">Aquimarina amphilecti</name>
    <dbReference type="NCBI Taxonomy" id="1038014"/>
    <lineage>
        <taxon>Bacteria</taxon>
        <taxon>Pseudomonadati</taxon>
        <taxon>Bacteroidota</taxon>
        <taxon>Flavobacteriia</taxon>
        <taxon>Flavobacteriales</taxon>
        <taxon>Flavobacteriaceae</taxon>
        <taxon>Aquimarina</taxon>
    </lineage>
</organism>
<name>A0A1H7W9U7_AQUAM</name>
<protein>
    <recommendedName>
        <fullName evidence="3">Polyketide cyclase / dehydrase and lipid transport</fullName>
    </recommendedName>
</protein>
<dbReference type="SUPFAM" id="SSF55961">
    <property type="entry name" value="Bet v1-like"/>
    <property type="match status" value="1"/>
</dbReference>
<reference evidence="2" key="1">
    <citation type="submission" date="2016-10" db="EMBL/GenBank/DDBJ databases">
        <authorList>
            <person name="Varghese N."/>
            <person name="Submissions S."/>
        </authorList>
    </citation>
    <scope>NUCLEOTIDE SEQUENCE [LARGE SCALE GENOMIC DNA]</scope>
    <source>
        <strain evidence="2">DSM 25232 / NCIMB 14723 / 92V</strain>
    </source>
</reference>
<evidence type="ECO:0000313" key="2">
    <source>
        <dbReference type="Proteomes" id="UP000198521"/>
    </source>
</evidence>
<evidence type="ECO:0008006" key="3">
    <source>
        <dbReference type="Google" id="ProtNLM"/>
    </source>
</evidence>
<dbReference type="Proteomes" id="UP000198521">
    <property type="component" value="Unassembled WGS sequence"/>
</dbReference>
<dbReference type="AlphaFoldDB" id="A0A1H7W9U7"/>
<keyword evidence="2" id="KW-1185">Reference proteome</keyword>
<dbReference type="STRING" id="1038014.SAMN04487910_4354"/>
<gene>
    <name evidence="1" type="ORF">SAMN04487910_4354</name>
</gene>
<proteinExistence type="predicted"/>
<accession>A0A1H7W9U7</accession>
<dbReference type="InterPro" id="IPR023393">
    <property type="entry name" value="START-like_dom_sf"/>
</dbReference>
<dbReference type="EMBL" id="FOAB01000010">
    <property type="protein sequence ID" value="SEM18362.1"/>
    <property type="molecule type" value="Genomic_DNA"/>
</dbReference>
<dbReference type="Gene3D" id="3.30.530.20">
    <property type="match status" value="1"/>
</dbReference>